<keyword evidence="4" id="KW-0804">Transcription</keyword>
<gene>
    <name evidence="6" type="ORF">GCM10009097_00800</name>
</gene>
<evidence type="ECO:0000313" key="7">
    <source>
        <dbReference type="Proteomes" id="UP001501706"/>
    </source>
</evidence>
<sequence length="312" mass="34990">MAWLRCFEAAARAGSFTQAASELSLTQGAISQQVRELEDRLGVVLFRRLPRQLVLTSEGEKLRETVTTALDQLELALSRLQDRRTDGSLVLSCYSSFALLWLMPRIGAFYREYPEIDLRVSAEFHVLEMATVLREEIDAAIRYDLGEYRDLESVHLLDEYLLPVASPDFVEAHPALRTPSDLDGSMLLHDAVAWPGASADAEWRYWLDTVGADRVSITQGRRFNMAQLAVEAALNGQGIAIGRLALVIDHLREGRLVPLFGRAVRSPAAYRLVHVAQPPPRVDALAHWLKQETSRFRQGRDDYLAPLSPASR</sequence>
<dbReference type="RefSeq" id="WP_165962977.1">
    <property type="nucleotide sequence ID" value="NZ_BAAAEN010000001.1"/>
</dbReference>
<evidence type="ECO:0000313" key="6">
    <source>
        <dbReference type="EMBL" id="GAA0489247.1"/>
    </source>
</evidence>
<evidence type="ECO:0000256" key="1">
    <source>
        <dbReference type="ARBA" id="ARBA00009437"/>
    </source>
</evidence>
<comment type="similarity">
    <text evidence="1">Belongs to the LysR transcriptional regulatory family.</text>
</comment>
<proteinExistence type="inferred from homology"/>
<dbReference type="PROSITE" id="PS50931">
    <property type="entry name" value="HTH_LYSR"/>
    <property type="match status" value="1"/>
</dbReference>
<dbReference type="Pfam" id="PF03466">
    <property type="entry name" value="LysR_substrate"/>
    <property type="match status" value="1"/>
</dbReference>
<dbReference type="InterPro" id="IPR036390">
    <property type="entry name" value="WH_DNA-bd_sf"/>
</dbReference>
<dbReference type="InterPro" id="IPR058163">
    <property type="entry name" value="LysR-type_TF_proteobact-type"/>
</dbReference>
<dbReference type="CDD" id="cd08432">
    <property type="entry name" value="PBP2_GcdR_TrpI_HvrB_AmpR_like"/>
    <property type="match status" value="1"/>
</dbReference>
<reference evidence="6 7" key="1">
    <citation type="journal article" date="2019" name="Int. J. Syst. Evol. Microbiol.">
        <title>The Global Catalogue of Microorganisms (GCM) 10K type strain sequencing project: providing services to taxonomists for standard genome sequencing and annotation.</title>
        <authorList>
            <consortium name="The Broad Institute Genomics Platform"/>
            <consortium name="The Broad Institute Genome Sequencing Center for Infectious Disease"/>
            <person name="Wu L."/>
            <person name="Ma J."/>
        </authorList>
    </citation>
    <scope>NUCLEOTIDE SEQUENCE [LARGE SCALE GENOMIC DNA]</scope>
    <source>
        <strain evidence="6 7">JCM 14330</strain>
    </source>
</reference>
<organism evidence="6 7">
    <name type="scientific">Pigmentiphaga daeguensis</name>
    <dbReference type="NCBI Taxonomy" id="414049"/>
    <lineage>
        <taxon>Bacteria</taxon>
        <taxon>Pseudomonadati</taxon>
        <taxon>Pseudomonadota</taxon>
        <taxon>Betaproteobacteria</taxon>
        <taxon>Burkholderiales</taxon>
        <taxon>Alcaligenaceae</taxon>
        <taxon>Pigmentiphaga</taxon>
    </lineage>
</organism>
<evidence type="ECO:0000256" key="3">
    <source>
        <dbReference type="ARBA" id="ARBA00023125"/>
    </source>
</evidence>
<feature type="domain" description="HTH lysR-type" evidence="5">
    <location>
        <begin position="1"/>
        <end position="56"/>
    </location>
</feature>
<comment type="caution">
    <text evidence="6">The sequence shown here is derived from an EMBL/GenBank/DDBJ whole genome shotgun (WGS) entry which is preliminary data.</text>
</comment>
<keyword evidence="3" id="KW-0238">DNA-binding</keyword>
<dbReference type="PANTHER" id="PTHR30537:SF5">
    <property type="entry name" value="HTH-TYPE TRANSCRIPTIONAL ACTIVATOR TTDR-RELATED"/>
    <property type="match status" value="1"/>
</dbReference>
<protein>
    <submittedName>
        <fullName evidence="6">LysR substrate-binding domain-containing protein</fullName>
    </submittedName>
</protein>
<dbReference type="EMBL" id="BAAAEN010000001">
    <property type="protein sequence ID" value="GAA0489247.1"/>
    <property type="molecule type" value="Genomic_DNA"/>
</dbReference>
<dbReference type="Gene3D" id="1.10.10.10">
    <property type="entry name" value="Winged helix-like DNA-binding domain superfamily/Winged helix DNA-binding domain"/>
    <property type="match status" value="1"/>
</dbReference>
<accession>A0ABN1B313</accession>
<keyword evidence="2" id="KW-0805">Transcription regulation</keyword>
<dbReference type="PANTHER" id="PTHR30537">
    <property type="entry name" value="HTH-TYPE TRANSCRIPTIONAL REGULATOR"/>
    <property type="match status" value="1"/>
</dbReference>
<name>A0ABN1B313_9BURK</name>
<dbReference type="InterPro" id="IPR000847">
    <property type="entry name" value="LysR_HTH_N"/>
</dbReference>
<dbReference type="InterPro" id="IPR005119">
    <property type="entry name" value="LysR_subst-bd"/>
</dbReference>
<evidence type="ECO:0000259" key="5">
    <source>
        <dbReference type="PROSITE" id="PS50931"/>
    </source>
</evidence>
<dbReference type="SUPFAM" id="SSF46785">
    <property type="entry name" value="Winged helix' DNA-binding domain"/>
    <property type="match status" value="1"/>
</dbReference>
<dbReference type="SUPFAM" id="SSF53850">
    <property type="entry name" value="Periplasmic binding protein-like II"/>
    <property type="match status" value="1"/>
</dbReference>
<dbReference type="Gene3D" id="3.40.190.10">
    <property type="entry name" value="Periplasmic binding protein-like II"/>
    <property type="match status" value="2"/>
</dbReference>
<dbReference type="Proteomes" id="UP001501706">
    <property type="component" value="Unassembled WGS sequence"/>
</dbReference>
<dbReference type="Pfam" id="PF00126">
    <property type="entry name" value="HTH_1"/>
    <property type="match status" value="1"/>
</dbReference>
<dbReference type="PRINTS" id="PR00039">
    <property type="entry name" value="HTHLYSR"/>
</dbReference>
<keyword evidence="7" id="KW-1185">Reference proteome</keyword>
<evidence type="ECO:0000256" key="4">
    <source>
        <dbReference type="ARBA" id="ARBA00023163"/>
    </source>
</evidence>
<dbReference type="InterPro" id="IPR036388">
    <property type="entry name" value="WH-like_DNA-bd_sf"/>
</dbReference>
<evidence type="ECO:0000256" key="2">
    <source>
        <dbReference type="ARBA" id="ARBA00023015"/>
    </source>
</evidence>